<name>A0A2T6ZKU9_TUBBO</name>
<evidence type="ECO:0000313" key="6">
    <source>
        <dbReference type="Proteomes" id="UP000244722"/>
    </source>
</evidence>
<dbReference type="OrthoDB" id="1924069at2759"/>
<dbReference type="GO" id="GO:0006207">
    <property type="term" value="P:'de novo' pyrimidine nucleobase biosynthetic process"/>
    <property type="evidence" value="ECO:0007669"/>
    <property type="project" value="TreeGrafter"/>
</dbReference>
<keyword evidence="3" id="KW-0067">ATP-binding</keyword>
<dbReference type="GO" id="GO:0006541">
    <property type="term" value="P:glutamine metabolic process"/>
    <property type="evidence" value="ECO:0007669"/>
    <property type="project" value="TreeGrafter"/>
</dbReference>
<evidence type="ECO:0000313" key="5">
    <source>
        <dbReference type="EMBL" id="PUU76103.1"/>
    </source>
</evidence>
<sequence length="53" mass="5918">MTTVYSKDDLASYLRQAADVSREHPVVITKYIKNAKEIEMDAVAKDAPRSFSG</sequence>
<protein>
    <recommendedName>
        <fullName evidence="7">Antitoxin</fullName>
    </recommendedName>
</protein>
<dbReference type="STRING" id="42251.A0A2T6ZKU9"/>
<evidence type="ECO:0000256" key="2">
    <source>
        <dbReference type="ARBA" id="ARBA00022741"/>
    </source>
</evidence>
<dbReference type="GO" id="GO:0019240">
    <property type="term" value="P:citrulline biosynthetic process"/>
    <property type="evidence" value="ECO:0007669"/>
    <property type="project" value="TreeGrafter"/>
</dbReference>
<accession>A0A2T6ZKU9</accession>
<dbReference type="Gene3D" id="3.30.470.20">
    <property type="entry name" value="ATP-grasp fold, B domain"/>
    <property type="match status" value="1"/>
</dbReference>
<proteinExistence type="predicted"/>
<evidence type="ECO:0008006" key="7">
    <source>
        <dbReference type="Google" id="ProtNLM"/>
    </source>
</evidence>
<keyword evidence="1" id="KW-0436">Ligase</keyword>
<dbReference type="GO" id="GO:0004070">
    <property type="term" value="F:aspartate carbamoyltransferase activity"/>
    <property type="evidence" value="ECO:0007669"/>
    <property type="project" value="TreeGrafter"/>
</dbReference>
<dbReference type="GO" id="GO:0004151">
    <property type="term" value="F:dihydroorotase activity"/>
    <property type="evidence" value="ECO:0007669"/>
    <property type="project" value="TreeGrafter"/>
</dbReference>
<organism evidence="5 6">
    <name type="scientific">Tuber borchii</name>
    <name type="common">White truffle</name>
    <dbReference type="NCBI Taxonomy" id="42251"/>
    <lineage>
        <taxon>Eukaryota</taxon>
        <taxon>Fungi</taxon>
        <taxon>Dikarya</taxon>
        <taxon>Ascomycota</taxon>
        <taxon>Pezizomycotina</taxon>
        <taxon>Pezizomycetes</taxon>
        <taxon>Pezizales</taxon>
        <taxon>Tuberaceae</taxon>
        <taxon>Tuber</taxon>
    </lineage>
</organism>
<dbReference type="GO" id="GO:0005524">
    <property type="term" value="F:ATP binding"/>
    <property type="evidence" value="ECO:0007669"/>
    <property type="project" value="UniProtKB-KW"/>
</dbReference>
<dbReference type="GO" id="GO:0006228">
    <property type="term" value="P:UTP biosynthetic process"/>
    <property type="evidence" value="ECO:0007669"/>
    <property type="project" value="TreeGrafter"/>
</dbReference>
<dbReference type="Proteomes" id="UP000244722">
    <property type="component" value="Unassembled WGS sequence"/>
</dbReference>
<evidence type="ECO:0000256" key="1">
    <source>
        <dbReference type="ARBA" id="ARBA00022598"/>
    </source>
</evidence>
<dbReference type="PANTHER" id="PTHR11405">
    <property type="entry name" value="CARBAMOYLTRANSFERASE FAMILY MEMBER"/>
    <property type="match status" value="1"/>
</dbReference>
<gene>
    <name evidence="5" type="ORF">B9Z19DRAFT_1130256</name>
</gene>
<evidence type="ECO:0000256" key="3">
    <source>
        <dbReference type="ARBA" id="ARBA00022840"/>
    </source>
</evidence>
<comment type="catalytic activity">
    <reaction evidence="4">
        <text>hydrogencarbonate + L-glutamine + 2 ATP + H2O = carbamoyl phosphate + L-glutamate + 2 ADP + phosphate + 2 H(+)</text>
        <dbReference type="Rhea" id="RHEA:18633"/>
        <dbReference type="ChEBI" id="CHEBI:15377"/>
        <dbReference type="ChEBI" id="CHEBI:15378"/>
        <dbReference type="ChEBI" id="CHEBI:17544"/>
        <dbReference type="ChEBI" id="CHEBI:29985"/>
        <dbReference type="ChEBI" id="CHEBI:30616"/>
        <dbReference type="ChEBI" id="CHEBI:43474"/>
        <dbReference type="ChEBI" id="CHEBI:58228"/>
        <dbReference type="ChEBI" id="CHEBI:58359"/>
        <dbReference type="ChEBI" id="CHEBI:456216"/>
        <dbReference type="EC" id="6.3.5.5"/>
    </reaction>
</comment>
<comment type="caution">
    <text evidence="5">The sequence shown here is derived from an EMBL/GenBank/DDBJ whole genome shotgun (WGS) entry which is preliminary data.</text>
</comment>
<reference evidence="5 6" key="1">
    <citation type="submission" date="2017-04" db="EMBL/GenBank/DDBJ databases">
        <title>Draft genome sequence of Tuber borchii Vittad., a whitish edible truffle.</title>
        <authorList>
            <consortium name="DOE Joint Genome Institute"/>
            <person name="Murat C."/>
            <person name="Kuo A."/>
            <person name="Barry K.W."/>
            <person name="Clum A."/>
            <person name="Dockter R.B."/>
            <person name="Fauchery L."/>
            <person name="Iotti M."/>
            <person name="Kohler A."/>
            <person name="Labutti K."/>
            <person name="Lindquist E.A."/>
            <person name="Lipzen A."/>
            <person name="Ohm R.A."/>
            <person name="Wang M."/>
            <person name="Grigoriev I.V."/>
            <person name="Zambonelli A."/>
            <person name="Martin F.M."/>
        </authorList>
    </citation>
    <scope>NUCLEOTIDE SEQUENCE [LARGE SCALE GENOMIC DNA]</scope>
    <source>
        <strain evidence="5 6">Tbo3840</strain>
    </source>
</reference>
<dbReference type="GO" id="GO:0005829">
    <property type="term" value="C:cytosol"/>
    <property type="evidence" value="ECO:0007669"/>
    <property type="project" value="TreeGrafter"/>
</dbReference>
<evidence type="ECO:0000256" key="4">
    <source>
        <dbReference type="ARBA" id="ARBA00048816"/>
    </source>
</evidence>
<dbReference type="PANTHER" id="PTHR11405:SF5">
    <property type="entry name" value="CAD PROTEIN"/>
    <property type="match status" value="1"/>
</dbReference>
<keyword evidence="6" id="KW-1185">Reference proteome</keyword>
<dbReference type="AlphaFoldDB" id="A0A2T6ZKU9"/>
<dbReference type="SUPFAM" id="SSF56059">
    <property type="entry name" value="Glutathione synthetase ATP-binding domain-like"/>
    <property type="match status" value="1"/>
</dbReference>
<keyword evidence="2" id="KW-0547">Nucleotide-binding</keyword>
<dbReference type="GO" id="GO:0004088">
    <property type="term" value="F:carbamoyl-phosphate synthase (glutamine-hydrolyzing) activity"/>
    <property type="evidence" value="ECO:0007669"/>
    <property type="project" value="UniProtKB-EC"/>
</dbReference>
<dbReference type="EMBL" id="NESQ01000202">
    <property type="protein sequence ID" value="PUU76103.1"/>
    <property type="molecule type" value="Genomic_DNA"/>
</dbReference>